<proteinExistence type="predicted"/>
<dbReference type="InterPro" id="IPR014756">
    <property type="entry name" value="Ig_E-set"/>
</dbReference>
<organism evidence="8 9">
    <name type="scientific">Kibdelosporangium banguiense</name>
    <dbReference type="NCBI Taxonomy" id="1365924"/>
    <lineage>
        <taxon>Bacteria</taxon>
        <taxon>Bacillati</taxon>
        <taxon>Actinomycetota</taxon>
        <taxon>Actinomycetes</taxon>
        <taxon>Pseudonocardiales</taxon>
        <taxon>Pseudonocardiaceae</taxon>
        <taxon>Kibdelosporangium</taxon>
    </lineage>
</organism>
<evidence type="ECO:0000259" key="7">
    <source>
        <dbReference type="Pfam" id="PF04234"/>
    </source>
</evidence>
<dbReference type="EMBL" id="JAGINW010000001">
    <property type="protein sequence ID" value="MBP2319908.1"/>
    <property type="molecule type" value="Genomic_DNA"/>
</dbReference>
<feature type="domain" description="CopC" evidence="7">
    <location>
        <begin position="29"/>
        <end position="122"/>
    </location>
</feature>
<keyword evidence="4" id="KW-0186">Copper</keyword>
<keyword evidence="3" id="KW-0732">Signal</keyword>
<evidence type="ECO:0000313" key="8">
    <source>
        <dbReference type="EMBL" id="MBP2319908.1"/>
    </source>
</evidence>
<keyword evidence="9" id="KW-1185">Reference proteome</keyword>
<keyword evidence="6" id="KW-0812">Transmembrane</keyword>
<reference evidence="8 9" key="1">
    <citation type="submission" date="2021-03" db="EMBL/GenBank/DDBJ databases">
        <title>Sequencing the genomes of 1000 actinobacteria strains.</title>
        <authorList>
            <person name="Klenk H.-P."/>
        </authorList>
    </citation>
    <scope>NUCLEOTIDE SEQUENCE [LARGE SCALE GENOMIC DNA]</scope>
    <source>
        <strain evidence="8 9">DSM 46670</strain>
    </source>
</reference>
<evidence type="ECO:0000256" key="4">
    <source>
        <dbReference type="ARBA" id="ARBA00023008"/>
    </source>
</evidence>
<dbReference type="Gene3D" id="2.60.40.1220">
    <property type="match status" value="1"/>
</dbReference>
<dbReference type="PANTHER" id="PTHR34820">
    <property type="entry name" value="INNER MEMBRANE PROTEIN YEBZ"/>
    <property type="match status" value="1"/>
</dbReference>
<sequence>MTSLRTLLLVLVAMIGAVMIGTAAPAAAHVRLLASNPEAGQAMATPPQSIQLTFDESLRNPPAITVTDPNGTQWAMGKPTLDLKTVTVPTDAKQGPAGKYTINYRVTGQDNHLIVGDVQFDITAAFGQPGAAPEGNAAPQQQPQTAVNHEGHAQGSTPDGSGIPTWVAILGTIVVLGSGAALIIGIRRRR</sequence>
<dbReference type="InterPro" id="IPR007348">
    <property type="entry name" value="CopC_dom"/>
</dbReference>
<evidence type="ECO:0000256" key="3">
    <source>
        <dbReference type="ARBA" id="ARBA00022729"/>
    </source>
</evidence>
<evidence type="ECO:0000313" key="9">
    <source>
        <dbReference type="Proteomes" id="UP001519332"/>
    </source>
</evidence>
<keyword evidence="2" id="KW-0479">Metal-binding</keyword>
<comment type="subcellular location">
    <subcellularLocation>
        <location evidence="1">Cell envelope</location>
    </subcellularLocation>
</comment>
<feature type="transmembrane region" description="Helical" evidence="6">
    <location>
        <begin position="166"/>
        <end position="186"/>
    </location>
</feature>
<evidence type="ECO:0000256" key="1">
    <source>
        <dbReference type="ARBA" id="ARBA00004196"/>
    </source>
</evidence>
<dbReference type="Proteomes" id="UP001519332">
    <property type="component" value="Unassembled WGS sequence"/>
</dbReference>
<dbReference type="InterPro" id="IPR014755">
    <property type="entry name" value="Cu-Rt/internalin_Ig-like"/>
</dbReference>
<dbReference type="RefSeq" id="WP_209633618.1">
    <property type="nucleotide sequence ID" value="NZ_JAGINW010000001.1"/>
</dbReference>
<protein>
    <submittedName>
        <fullName evidence="8">Methionine-rich copper-binding protein CopC</fullName>
    </submittedName>
</protein>
<dbReference type="InterPro" id="IPR032694">
    <property type="entry name" value="CopC/D"/>
</dbReference>
<evidence type="ECO:0000256" key="5">
    <source>
        <dbReference type="SAM" id="MobiDB-lite"/>
    </source>
</evidence>
<feature type="region of interest" description="Disordered" evidence="5">
    <location>
        <begin position="127"/>
        <end position="160"/>
    </location>
</feature>
<feature type="compositionally biased region" description="Polar residues" evidence="5">
    <location>
        <begin position="138"/>
        <end position="147"/>
    </location>
</feature>
<comment type="caution">
    <text evidence="8">The sequence shown here is derived from an EMBL/GenBank/DDBJ whole genome shotgun (WGS) entry which is preliminary data.</text>
</comment>
<dbReference type="Pfam" id="PF04234">
    <property type="entry name" value="CopC"/>
    <property type="match status" value="1"/>
</dbReference>
<accession>A0ABS4T617</accession>
<name>A0ABS4T617_9PSEU</name>
<evidence type="ECO:0000256" key="6">
    <source>
        <dbReference type="SAM" id="Phobius"/>
    </source>
</evidence>
<gene>
    <name evidence="8" type="ORF">JOF56_000293</name>
</gene>
<keyword evidence="6" id="KW-0472">Membrane</keyword>
<evidence type="ECO:0000256" key="2">
    <source>
        <dbReference type="ARBA" id="ARBA00022723"/>
    </source>
</evidence>
<dbReference type="SUPFAM" id="SSF81296">
    <property type="entry name" value="E set domains"/>
    <property type="match status" value="1"/>
</dbReference>
<keyword evidence="6" id="KW-1133">Transmembrane helix</keyword>
<dbReference type="PANTHER" id="PTHR34820:SF4">
    <property type="entry name" value="INNER MEMBRANE PROTEIN YEBZ"/>
    <property type="match status" value="1"/>
</dbReference>